<dbReference type="AlphaFoldDB" id="A0A5B9QSN9"/>
<organism evidence="1 2">
    <name type="scientific">Bythopirellula goksoeyrii</name>
    <dbReference type="NCBI Taxonomy" id="1400387"/>
    <lineage>
        <taxon>Bacteria</taxon>
        <taxon>Pseudomonadati</taxon>
        <taxon>Planctomycetota</taxon>
        <taxon>Planctomycetia</taxon>
        <taxon>Pirellulales</taxon>
        <taxon>Lacipirellulaceae</taxon>
        <taxon>Bythopirellula</taxon>
    </lineage>
</organism>
<protein>
    <submittedName>
        <fullName evidence="1">Uncharacterized protein</fullName>
    </submittedName>
</protein>
<evidence type="ECO:0000313" key="1">
    <source>
        <dbReference type="EMBL" id="QEG37161.1"/>
    </source>
</evidence>
<accession>A0A5B9QSN9</accession>
<proteinExistence type="predicted"/>
<keyword evidence="2" id="KW-1185">Reference proteome</keyword>
<name>A0A5B9QSN9_9BACT</name>
<dbReference type="KEGG" id="bgok:Pr1d_45020"/>
<reference evidence="1 2" key="1">
    <citation type="submission" date="2019-08" db="EMBL/GenBank/DDBJ databases">
        <title>Deep-cultivation of Planctomycetes and their phenomic and genomic characterization uncovers novel biology.</title>
        <authorList>
            <person name="Wiegand S."/>
            <person name="Jogler M."/>
            <person name="Boedeker C."/>
            <person name="Pinto D."/>
            <person name="Vollmers J."/>
            <person name="Rivas-Marin E."/>
            <person name="Kohn T."/>
            <person name="Peeters S.H."/>
            <person name="Heuer A."/>
            <person name="Rast P."/>
            <person name="Oberbeckmann S."/>
            <person name="Bunk B."/>
            <person name="Jeske O."/>
            <person name="Meyerdierks A."/>
            <person name="Storesund J.E."/>
            <person name="Kallscheuer N."/>
            <person name="Luecker S."/>
            <person name="Lage O.M."/>
            <person name="Pohl T."/>
            <person name="Merkel B.J."/>
            <person name="Hornburger P."/>
            <person name="Mueller R.-W."/>
            <person name="Bruemmer F."/>
            <person name="Labrenz M."/>
            <person name="Spormann A.M."/>
            <person name="Op den Camp H."/>
            <person name="Overmann J."/>
            <person name="Amann R."/>
            <person name="Jetten M.S.M."/>
            <person name="Mascher T."/>
            <person name="Medema M.H."/>
            <person name="Devos D.P."/>
            <person name="Kaster A.-K."/>
            <person name="Ovreas L."/>
            <person name="Rohde M."/>
            <person name="Galperin M.Y."/>
            <person name="Jogler C."/>
        </authorList>
    </citation>
    <scope>NUCLEOTIDE SEQUENCE [LARGE SCALE GENOMIC DNA]</scope>
    <source>
        <strain evidence="1 2">Pr1d</strain>
    </source>
</reference>
<sequence>MHMLYSGKETVDFASVKTTHKHCHLAFQLKTNPVVANTNAIVVPTAAAELLHTRDFSQLNCSLYFFDCLADTSKHLTISLQLLQVALKASAECRFHDPPSSRSKT</sequence>
<dbReference type="Proteomes" id="UP000323917">
    <property type="component" value="Chromosome"/>
</dbReference>
<dbReference type="EMBL" id="CP042913">
    <property type="protein sequence ID" value="QEG37161.1"/>
    <property type="molecule type" value="Genomic_DNA"/>
</dbReference>
<gene>
    <name evidence="1" type="ORF">Pr1d_45020</name>
</gene>
<evidence type="ECO:0000313" key="2">
    <source>
        <dbReference type="Proteomes" id="UP000323917"/>
    </source>
</evidence>